<protein>
    <submittedName>
        <fullName evidence="1">Hydrophobin 2</fullName>
    </submittedName>
</protein>
<organism evidence="1 2">
    <name type="scientific">Violaceomyces palustris</name>
    <dbReference type="NCBI Taxonomy" id="1673888"/>
    <lineage>
        <taxon>Eukaryota</taxon>
        <taxon>Fungi</taxon>
        <taxon>Dikarya</taxon>
        <taxon>Basidiomycota</taxon>
        <taxon>Ustilaginomycotina</taxon>
        <taxon>Ustilaginomycetes</taxon>
        <taxon>Violaceomycetales</taxon>
        <taxon>Violaceomycetaceae</taxon>
        <taxon>Violaceomyces</taxon>
    </lineage>
</organism>
<keyword evidence="2" id="KW-1185">Reference proteome</keyword>
<evidence type="ECO:0000313" key="2">
    <source>
        <dbReference type="Proteomes" id="UP000245626"/>
    </source>
</evidence>
<dbReference type="EMBL" id="KZ820242">
    <property type="protein sequence ID" value="PWN48246.1"/>
    <property type="molecule type" value="Genomic_DNA"/>
</dbReference>
<proteinExistence type="predicted"/>
<name>A0ACD0NR08_9BASI</name>
<accession>A0ACD0NR08</accession>
<dbReference type="Proteomes" id="UP000245626">
    <property type="component" value="Unassembled WGS sequence"/>
</dbReference>
<gene>
    <name evidence="1" type="ORF">IE53DRAFT_389568</name>
</gene>
<reference evidence="1 2" key="1">
    <citation type="journal article" date="2018" name="Mol. Biol. Evol.">
        <title>Broad Genomic Sampling Reveals a Smut Pathogenic Ancestry of the Fungal Clade Ustilaginomycotina.</title>
        <authorList>
            <person name="Kijpornyongpan T."/>
            <person name="Mondo S.J."/>
            <person name="Barry K."/>
            <person name="Sandor L."/>
            <person name="Lee J."/>
            <person name="Lipzen A."/>
            <person name="Pangilinan J."/>
            <person name="LaButti K."/>
            <person name="Hainaut M."/>
            <person name="Henrissat B."/>
            <person name="Grigoriev I.V."/>
            <person name="Spatafora J.W."/>
            <person name="Aime M.C."/>
        </authorList>
    </citation>
    <scope>NUCLEOTIDE SEQUENCE [LARGE SCALE GENOMIC DNA]</scope>
    <source>
        <strain evidence="1 2">SA 807</strain>
    </source>
</reference>
<evidence type="ECO:0000313" key="1">
    <source>
        <dbReference type="EMBL" id="PWN48246.1"/>
    </source>
</evidence>
<sequence>MQFSTIFVTLAAAATMASALPNLPSPPTYSAGNCATGNVQCCDDYKSGSDANGFLGLIGIQEAFDNIGLNCIQVPVQAGAVQNQCKSAPTCCAGSVQNGLIPVNCFPLVAN</sequence>